<sequence length="348" mass="38377">MAHGQTNHTTYHQVTNNSAINHQPLDPNREDDESTFQFVSNAIIQHAASGELGVSQHEVSLSKTNQKCLLQKNVDLYVQENGVADRPNELTQGEVNDLKQKYEQEDDAQSSISSSSSTTGLIIDEQEEEPPASPYASVVGFHKDYKGEVEEEEDEEEDEYEEDNEETSSTESSTSSDFDEASPMTKEEEEDDTSSSDSTDYPENNSDESLSTDSFASSSYNRDHLIPVDLGQGKNLCFPKVQQTEEIANAEHVNNNQDSNQSQNDPVAGPISTAATISLNSEELSMNVIDEDSTIASINDHTNETIEDCARFQTSINLSGSKKRSISSDKCDETYISGDIKRCRTSSP</sequence>
<dbReference type="Proteomes" id="UP000663855">
    <property type="component" value="Unassembled WGS sequence"/>
</dbReference>
<feature type="compositionally biased region" description="Polar residues" evidence="1">
    <location>
        <begin position="1"/>
        <end position="21"/>
    </location>
</feature>
<dbReference type="AlphaFoldDB" id="A0A814LWS6"/>
<dbReference type="Proteomes" id="UP000663834">
    <property type="component" value="Unassembled WGS sequence"/>
</dbReference>
<evidence type="ECO:0000313" key="3">
    <source>
        <dbReference type="EMBL" id="CAF1603271.1"/>
    </source>
</evidence>
<evidence type="ECO:0000256" key="1">
    <source>
        <dbReference type="SAM" id="MobiDB-lite"/>
    </source>
</evidence>
<protein>
    <submittedName>
        <fullName evidence="2">Uncharacterized protein</fullName>
    </submittedName>
</protein>
<gene>
    <name evidence="2" type="ORF">CJN711_LOCUS5739</name>
    <name evidence="3" type="ORF">KQP761_LOCUS22536</name>
</gene>
<feature type="region of interest" description="Disordered" evidence="1">
    <location>
        <begin position="1"/>
        <end position="32"/>
    </location>
</feature>
<feature type="region of interest" description="Disordered" evidence="1">
    <location>
        <begin position="248"/>
        <end position="270"/>
    </location>
</feature>
<dbReference type="EMBL" id="CAJNOV010001634">
    <property type="protein sequence ID" value="CAF1071443.1"/>
    <property type="molecule type" value="Genomic_DNA"/>
</dbReference>
<comment type="caution">
    <text evidence="2">The sequence shown here is derived from an EMBL/GenBank/DDBJ whole genome shotgun (WGS) entry which is preliminary data.</text>
</comment>
<organism evidence="2 4">
    <name type="scientific">Rotaria magnacalcarata</name>
    <dbReference type="NCBI Taxonomy" id="392030"/>
    <lineage>
        <taxon>Eukaryota</taxon>
        <taxon>Metazoa</taxon>
        <taxon>Spiralia</taxon>
        <taxon>Gnathifera</taxon>
        <taxon>Rotifera</taxon>
        <taxon>Eurotatoria</taxon>
        <taxon>Bdelloidea</taxon>
        <taxon>Philodinida</taxon>
        <taxon>Philodinidae</taxon>
        <taxon>Rotaria</taxon>
    </lineage>
</organism>
<evidence type="ECO:0000313" key="2">
    <source>
        <dbReference type="EMBL" id="CAF1071443.1"/>
    </source>
</evidence>
<feature type="compositionally biased region" description="Low complexity" evidence="1">
    <location>
        <begin position="254"/>
        <end position="265"/>
    </location>
</feature>
<accession>A0A814LWS6</accession>
<feature type="compositionally biased region" description="Acidic residues" evidence="1">
    <location>
        <begin position="149"/>
        <end position="168"/>
    </location>
</feature>
<evidence type="ECO:0000313" key="4">
    <source>
        <dbReference type="Proteomes" id="UP000663855"/>
    </source>
</evidence>
<name>A0A814LWS6_9BILA</name>
<dbReference type="EMBL" id="CAJNOW010011792">
    <property type="protein sequence ID" value="CAF1603271.1"/>
    <property type="molecule type" value="Genomic_DNA"/>
</dbReference>
<feature type="compositionally biased region" description="Polar residues" evidence="1">
    <location>
        <begin position="201"/>
        <end position="218"/>
    </location>
</feature>
<proteinExistence type="predicted"/>
<reference evidence="2" key="1">
    <citation type="submission" date="2021-02" db="EMBL/GenBank/DDBJ databases">
        <authorList>
            <person name="Nowell W R."/>
        </authorList>
    </citation>
    <scope>NUCLEOTIDE SEQUENCE</scope>
</reference>
<dbReference type="OrthoDB" id="10439708at2759"/>
<feature type="region of interest" description="Disordered" evidence="1">
    <location>
        <begin position="147"/>
        <end position="218"/>
    </location>
</feature>